<dbReference type="CDD" id="cd19941">
    <property type="entry name" value="TIL"/>
    <property type="match status" value="2"/>
</dbReference>
<dbReference type="Gene3D" id="3.40.50.410">
    <property type="entry name" value="von Willebrand factor, type A domain"/>
    <property type="match status" value="3"/>
</dbReference>
<dbReference type="CDD" id="cd01450">
    <property type="entry name" value="vWFA_subfamily_ECM"/>
    <property type="match status" value="3"/>
</dbReference>
<dbReference type="Proteomes" id="UP000054190">
    <property type="component" value="Unassembled WGS sequence"/>
</dbReference>
<evidence type="ECO:0000313" key="10">
    <source>
        <dbReference type="EMBL" id="KFV60896.1"/>
    </source>
</evidence>
<dbReference type="PROSITE" id="PS01225">
    <property type="entry name" value="CTCK_2"/>
    <property type="match status" value="1"/>
</dbReference>
<evidence type="ECO:0000256" key="4">
    <source>
        <dbReference type="ARBA" id="ARBA00023157"/>
    </source>
</evidence>
<feature type="disulfide bond" evidence="5">
    <location>
        <begin position="1581"/>
        <end position="1631"/>
    </location>
</feature>
<feature type="domain" description="VWFC" evidence="7">
    <location>
        <begin position="1293"/>
        <end position="1359"/>
    </location>
</feature>
<feature type="disulfide bond" evidence="5">
    <location>
        <begin position="1596"/>
        <end position="1645"/>
    </location>
</feature>
<evidence type="ECO:0000259" key="6">
    <source>
        <dbReference type="PROSITE" id="PS01225"/>
    </source>
</evidence>
<evidence type="ECO:0000313" key="11">
    <source>
        <dbReference type="Proteomes" id="UP000054190"/>
    </source>
</evidence>
<dbReference type="SUPFAM" id="SSF53300">
    <property type="entry name" value="vWA-like"/>
    <property type="match status" value="3"/>
</dbReference>
<name>A0A093G2I8_TYTAL</name>
<dbReference type="InterPro" id="IPR050525">
    <property type="entry name" value="ECM_Assembly_Org"/>
</dbReference>
<feature type="domain" description="VWFA" evidence="8">
    <location>
        <begin position="142"/>
        <end position="318"/>
    </location>
</feature>
<feature type="domain" description="CTCK" evidence="6">
    <location>
        <begin position="1581"/>
        <end position="1669"/>
    </location>
</feature>
<keyword evidence="4 5" id="KW-1015">Disulfide bond</keyword>
<dbReference type="PRINTS" id="PR00453">
    <property type="entry name" value="VWFADOMAIN"/>
</dbReference>
<dbReference type="PROSITE" id="PS50184">
    <property type="entry name" value="VWFC_2"/>
    <property type="match status" value="3"/>
</dbReference>
<accession>A0A093G2I8</accession>
<feature type="disulfide bond" evidence="5">
    <location>
        <begin position="1607"/>
        <end position="1661"/>
    </location>
</feature>
<keyword evidence="3" id="KW-0677">Repeat</keyword>
<organism evidence="10 11">
    <name type="scientific">Tyto alba</name>
    <name type="common">Barn owl</name>
    <dbReference type="NCBI Taxonomy" id="56313"/>
    <lineage>
        <taxon>Eukaryota</taxon>
        <taxon>Metazoa</taxon>
        <taxon>Chordata</taxon>
        <taxon>Craniata</taxon>
        <taxon>Vertebrata</taxon>
        <taxon>Euteleostomi</taxon>
        <taxon>Archelosauria</taxon>
        <taxon>Archosauria</taxon>
        <taxon>Dinosauria</taxon>
        <taxon>Saurischia</taxon>
        <taxon>Theropoda</taxon>
        <taxon>Coelurosauria</taxon>
        <taxon>Aves</taxon>
        <taxon>Neognathae</taxon>
        <taxon>Neoaves</taxon>
        <taxon>Telluraves</taxon>
        <taxon>Strigiformes</taxon>
        <taxon>Tytonidae</taxon>
        <taxon>Tyto</taxon>
    </lineage>
</organism>
<dbReference type="PROSITE" id="PS01185">
    <property type="entry name" value="CTCK_1"/>
    <property type="match status" value="1"/>
</dbReference>
<feature type="disulfide bond" evidence="5">
    <location>
        <begin position="1611"/>
        <end position="1663"/>
    </location>
</feature>
<dbReference type="SUPFAM" id="SSF57567">
    <property type="entry name" value="Serine protease inhibitors"/>
    <property type="match status" value="2"/>
</dbReference>
<feature type="domain" description="VWFA" evidence="8">
    <location>
        <begin position="363"/>
        <end position="543"/>
    </location>
</feature>
<dbReference type="Pfam" id="PF00092">
    <property type="entry name" value="VWA"/>
    <property type="match status" value="3"/>
</dbReference>
<dbReference type="InterPro" id="IPR006207">
    <property type="entry name" value="Cys_knot_C"/>
</dbReference>
<dbReference type="PROSITE" id="PS50234">
    <property type="entry name" value="VWFA"/>
    <property type="match status" value="3"/>
</dbReference>
<dbReference type="SMART" id="SM00832">
    <property type="entry name" value="C8"/>
    <property type="match status" value="1"/>
</dbReference>
<keyword evidence="11" id="KW-1185">Reference proteome</keyword>
<proteinExistence type="predicted"/>
<dbReference type="PANTHER" id="PTHR24020:SF20">
    <property type="entry name" value="PH DOMAIN-CONTAINING PROTEIN"/>
    <property type="match status" value="1"/>
</dbReference>
<dbReference type="Pfam" id="PF00094">
    <property type="entry name" value="VWD"/>
    <property type="match status" value="1"/>
</dbReference>
<dbReference type="InterPro" id="IPR002919">
    <property type="entry name" value="TIL_dom"/>
</dbReference>
<reference evidence="10 11" key="1">
    <citation type="submission" date="2014-04" db="EMBL/GenBank/DDBJ databases">
        <title>Genome evolution of avian class.</title>
        <authorList>
            <person name="Zhang G."/>
            <person name="Li C."/>
        </authorList>
    </citation>
    <scope>NUCLEOTIDE SEQUENCE [LARGE SCALE GENOMIC DNA]</scope>
    <source>
        <strain evidence="10">BGI_N341</strain>
    </source>
</reference>
<dbReference type="InterPro" id="IPR014853">
    <property type="entry name" value="VWF/SSPO/ZAN-like_Cys-rich_dom"/>
</dbReference>
<dbReference type="InterPro" id="IPR001846">
    <property type="entry name" value="VWF_type-D"/>
</dbReference>
<evidence type="ECO:0000259" key="8">
    <source>
        <dbReference type="PROSITE" id="PS50234"/>
    </source>
</evidence>
<feature type="domain" description="VWFC" evidence="7">
    <location>
        <begin position="1445"/>
        <end position="1510"/>
    </location>
</feature>
<dbReference type="InterPro" id="IPR001007">
    <property type="entry name" value="VWF_dom"/>
</dbReference>
<comment type="subcellular location">
    <subcellularLocation>
        <location evidence="1">Secreted</location>
    </subcellularLocation>
</comment>
<dbReference type="FunFam" id="2.10.25.10:FF:000284">
    <property type="entry name" value="von Willebrand factor"/>
    <property type="match status" value="1"/>
</dbReference>
<dbReference type="SMART" id="SM00214">
    <property type="entry name" value="VWC"/>
    <property type="match status" value="3"/>
</dbReference>
<evidence type="ECO:0000259" key="9">
    <source>
        <dbReference type="PROSITE" id="PS51233"/>
    </source>
</evidence>
<dbReference type="PANTHER" id="PTHR24020">
    <property type="entry name" value="COLLAGEN ALPHA"/>
    <property type="match status" value="1"/>
</dbReference>
<dbReference type="Pfam" id="PF25962">
    <property type="entry name" value="TIL_OTOGL_Mucin"/>
    <property type="match status" value="1"/>
</dbReference>
<feature type="non-terminal residue" evidence="10">
    <location>
        <position position="1"/>
    </location>
</feature>
<dbReference type="PROSITE" id="PS51233">
    <property type="entry name" value="VWFD"/>
    <property type="match status" value="1"/>
</dbReference>
<dbReference type="PROSITE" id="PS01208">
    <property type="entry name" value="VWFC_1"/>
    <property type="match status" value="3"/>
</dbReference>
<feature type="domain" description="VWFD" evidence="9">
    <location>
        <begin position="810"/>
        <end position="986"/>
    </location>
</feature>
<dbReference type="Gene3D" id="2.10.25.10">
    <property type="entry name" value="Laminin"/>
    <property type="match status" value="2"/>
</dbReference>
<evidence type="ECO:0000256" key="5">
    <source>
        <dbReference type="PROSITE-ProRule" id="PRU00039"/>
    </source>
</evidence>
<gene>
    <name evidence="10" type="ORF">N341_04475</name>
</gene>
<dbReference type="InterPro" id="IPR058753">
    <property type="entry name" value="TIL_OTOGL_Mucin"/>
</dbReference>
<evidence type="ECO:0000256" key="1">
    <source>
        <dbReference type="ARBA" id="ARBA00004613"/>
    </source>
</evidence>
<evidence type="ECO:0000256" key="2">
    <source>
        <dbReference type="ARBA" id="ARBA00022525"/>
    </source>
</evidence>
<evidence type="ECO:0000256" key="3">
    <source>
        <dbReference type="ARBA" id="ARBA00022737"/>
    </source>
</evidence>
<keyword evidence="2" id="KW-0964">Secreted</keyword>
<dbReference type="SMART" id="SM00327">
    <property type="entry name" value="VWA"/>
    <property type="match status" value="3"/>
</dbReference>
<sequence length="1670" mass="186243">QSCEDLNKQELDYQCEWRYNSCGPACPITCQHPQPLECPLQCVEGCHVHCPAGKILDELSLDCVSPEDCPVCAVGDVKILHGRRIVLNRDDPQSCQSCLCEGKNLTCIACEPVEDTLTPTTPATEEDIELPPSEYSCSKMMDLAFLMDGSNKLSEEDFEQLKTFIIGMMKKLHISQKKIRVSILVYRAGPTIYLGLKDIKPQSHMRKIVQSIKYTGDEVASAAEVLKYTVFHVFGKAERTNAARIAVLFIASKSPGKLRSILTALKNKKITVIPVGIGPYVNVEQIRFIEKQSPDNRAFLMNNVLELMDNMDLFIDHLCDLGPEESSLLQATSTPAISSVLFPPWGLTAPPPISEKNTRKRIDIAFIVEGSDNVGEQNFNIVKKFLEQVITRMNVGQEDIHVTVMQYSETVTLEYSFREIQSKESIIEKVRSIPYQGGKATNTGSALDYISKHTFTAVNGGRQDVPHLVYMVSSSPSTDVITRPPRSINVIPIGITPNANIQELREVSQPNNPIILHSYSTLIEEAPELVLQSCCSRKVWTEIAELCNKPMDIMFLLDGSSNIGASEFEEMKNFVRAFVESAEISNTSIHVSVLQYARENNLEISWNVPQETEKLVEMVHSIQQREQGPTRLGKAIDFVVQNAMSESHGGRPSASKVAIVIVSGRSEDTVEAAALSARMNRVSLFPIGVGNRYDEEQLRTLAGPSAANRIMKLQNFEDLSTMITLNSEFIKKVCMDPVRQCIDEDGNKKKPGDKWTLPDQCHTVTCFPGDYTVLESHQINCERMPKPVCHSNLPAVRIEETCGCRWMCPCVCIGSSSRHIVTFDGLNFKLTGNCSYTLFQDMQHDIEVVLHEGACRATPKMNCMDSIEVKHHGVSVQLFSDMAVAVNGERVHIPYSSSLFEVTVYGAIMHEIRFSHLGHNLTFTPRNNEFILKLNSKSFSSGTQGLCGVCDQNHINDFTLRDGSVTADSSMFIKEWTVAEPGKICEIRREDRCSEHATSHCHLILSDRFAECHRVVSPNMFYEACVESSCYEDEACEMITSYAHICAENEVCVDWRTPEFCPMKCPTYLTYDHCHKACVKHCENSTKLSVCKDYPTEGCFCPDGQVIFNDSCVDEEVCTQCVSEDGTHHQHMETWIPTSEPCKICMCLDNKKVNCTVRPCPTAKSVQCGPCEVPRLRKDPGQCCPEYECVCDLVSCDLPPAPACEFGLQLALTNPGECRPNYTCACNREACTLVQRPSCPPHRELTVTKTECCDKYECTCSCTNSTVSCPLGYLSTSLTNDCGCVSTTCVPGRVCVHNNIVYPIGTTWEDGCRECSCSSMSDDVTGLQMMECHDKACDTFCSRGYKYIVKEGECCGRCQKTACEEQLFWSRGDADSRLHEVGTEWRSPFNHCIVNECIRVNNEVFVQQKNLSCSQMDVPDCPEGTELRCDQIIDCCPSCRCVPLNGCPLNGTVIGPWKHLMVDQCTTCHCSFQSTSSRRYTLTCTKLTCEPCPINYRRQEIPGSCCGKCVPTSCSIKLRDGRLKYLQPNESLQDGCDSHTCKVNEKGEFIWERRITGCPPFDSRRCLAEGGRIAKIGNTCCDTLSTRLQYRNINGCVAEKEVPISHCEGKCRSNTRYSVQTGKWEDVCSCCTATQTTIVTIPLQCANGTVVQHYIPSASQCECYSRKCTE</sequence>
<dbReference type="EMBL" id="KK403081">
    <property type="protein sequence ID" value="KFV60896.1"/>
    <property type="molecule type" value="Genomic_DNA"/>
</dbReference>
<dbReference type="Pfam" id="PF01826">
    <property type="entry name" value="TIL"/>
    <property type="match status" value="1"/>
</dbReference>
<dbReference type="SMART" id="SM00216">
    <property type="entry name" value="VWD"/>
    <property type="match status" value="1"/>
</dbReference>
<dbReference type="InterPro" id="IPR036084">
    <property type="entry name" value="Ser_inhib-like_sf"/>
</dbReference>
<dbReference type="InterPro" id="IPR002035">
    <property type="entry name" value="VWF_A"/>
</dbReference>
<dbReference type="InterPro" id="IPR036465">
    <property type="entry name" value="vWFA_dom_sf"/>
</dbReference>
<evidence type="ECO:0000259" key="7">
    <source>
        <dbReference type="PROSITE" id="PS50184"/>
    </source>
</evidence>
<feature type="domain" description="VWFC" evidence="7">
    <location>
        <begin position="1119"/>
        <end position="1192"/>
    </location>
</feature>
<dbReference type="SMART" id="SM00041">
    <property type="entry name" value="CT"/>
    <property type="match status" value="1"/>
</dbReference>
<feature type="domain" description="VWFA" evidence="8">
    <location>
        <begin position="552"/>
        <end position="733"/>
    </location>
</feature>
<protein>
    <submittedName>
        <fullName evidence="10">von Willebrand factor</fullName>
    </submittedName>
</protein>
<feature type="non-terminal residue" evidence="10">
    <location>
        <position position="1670"/>
    </location>
</feature>